<name>A0A1G7XL56_9MICO</name>
<dbReference type="Proteomes" id="UP000199009">
    <property type="component" value="Chromosome I"/>
</dbReference>
<dbReference type="GO" id="GO:0006107">
    <property type="term" value="P:oxaloacetate metabolic process"/>
    <property type="evidence" value="ECO:0007669"/>
    <property type="project" value="TreeGrafter"/>
</dbReference>
<evidence type="ECO:0000259" key="6">
    <source>
        <dbReference type="Pfam" id="PF03328"/>
    </source>
</evidence>
<evidence type="ECO:0000256" key="4">
    <source>
        <dbReference type="PIRSR" id="PIRSR015582-1"/>
    </source>
</evidence>
<evidence type="ECO:0000313" key="8">
    <source>
        <dbReference type="Proteomes" id="UP000199009"/>
    </source>
</evidence>
<organism evidence="7 8">
    <name type="scientific">Microbacterium pygmaeum</name>
    <dbReference type="NCBI Taxonomy" id="370764"/>
    <lineage>
        <taxon>Bacteria</taxon>
        <taxon>Bacillati</taxon>
        <taxon>Actinomycetota</taxon>
        <taxon>Actinomycetes</taxon>
        <taxon>Micrococcales</taxon>
        <taxon>Microbacteriaceae</taxon>
        <taxon>Microbacterium</taxon>
    </lineage>
</organism>
<feature type="domain" description="HpcH/HpaI aldolase/citrate lyase" evidence="6">
    <location>
        <begin position="10"/>
        <end position="237"/>
    </location>
</feature>
<dbReference type="InterPro" id="IPR040442">
    <property type="entry name" value="Pyrv_kinase-like_dom_sf"/>
</dbReference>
<feature type="binding site" evidence="4">
    <location>
        <position position="73"/>
    </location>
    <ligand>
        <name>substrate</name>
    </ligand>
</feature>
<feature type="binding site" evidence="5">
    <location>
        <position position="136"/>
    </location>
    <ligand>
        <name>Mg(2+)</name>
        <dbReference type="ChEBI" id="CHEBI:18420"/>
    </ligand>
</feature>
<dbReference type="Gene3D" id="3.20.20.60">
    <property type="entry name" value="Phosphoenolpyruvate-binding domains"/>
    <property type="match status" value="1"/>
</dbReference>
<comment type="cofactor">
    <cofactor evidence="1">
        <name>Mg(2+)</name>
        <dbReference type="ChEBI" id="CHEBI:18420"/>
    </cofactor>
</comment>
<dbReference type="PANTHER" id="PTHR32308">
    <property type="entry name" value="LYASE BETA SUBUNIT, PUTATIVE (AFU_ORTHOLOGUE AFUA_4G13030)-RELATED"/>
    <property type="match status" value="1"/>
</dbReference>
<evidence type="ECO:0000256" key="5">
    <source>
        <dbReference type="PIRSR" id="PIRSR015582-2"/>
    </source>
</evidence>
<dbReference type="EMBL" id="LT629692">
    <property type="protein sequence ID" value="SDG84806.1"/>
    <property type="molecule type" value="Genomic_DNA"/>
</dbReference>
<protein>
    <submittedName>
        <fullName evidence="7">Citrate lyase subunit beta / citryl-CoA lyase</fullName>
    </submittedName>
</protein>
<evidence type="ECO:0000256" key="1">
    <source>
        <dbReference type="ARBA" id="ARBA00001946"/>
    </source>
</evidence>
<dbReference type="InterPro" id="IPR015813">
    <property type="entry name" value="Pyrv/PenolPyrv_kinase-like_dom"/>
</dbReference>
<evidence type="ECO:0000313" key="7">
    <source>
        <dbReference type="EMBL" id="SDG84806.1"/>
    </source>
</evidence>
<dbReference type="GO" id="GO:0016829">
    <property type="term" value="F:lyase activity"/>
    <property type="evidence" value="ECO:0007669"/>
    <property type="project" value="UniProtKB-KW"/>
</dbReference>
<gene>
    <name evidence="7" type="ORF">SAMN04489810_1459</name>
</gene>
<dbReference type="SUPFAM" id="SSF51621">
    <property type="entry name" value="Phosphoenolpyruvate/pyruvate domain"/>
    <property type="match status" value="1"/>
</dbReference>
<keyword evidence="7" id="KW-0456">Lyase</keyword>
<dbReference type="PANTHER" id="PTHR32308:SF0">
    <property type="entry name" value="HPCH_HPAI ALDOLASE_CITRATE LYASE DOMAIN-CONTAINING PROTEIN"/>
    <property type="match status" value="1"/>
</dbReference>
<reference evidence="7 8" key="1">
    <citation type="submission" date="2016-10" db="EMBL/GenBank/DDBJ databases">
        <authorList>
            <person name="de Groot N.N."/>
        </authorList>
    </citation>
    <scope>NUCLEOTIDE SEQUENCE [LARGE SCALE GENOMIC DNA]</scope>
    <source>
        <strain evidence="7 8">DSM 23142</strain>
    </source>
</reference>
<feature type="binding site" evidence="4">
    <location>
        <position position="136"/>
    </location>
    <ligand>
        <name>substrate</name>
    </ligand>
</feature>
<keyword evidence="8" id="KW-1185">Reference proteome</keyword>
<dbReference type="AlphaFoldDB" id="A0A1G7XL56"/>
<accession>A0A1G7XL56</accession>
<dbReference type="InterPro" id="IPR005000">
    <property type="entry name" value="Aldolase/citrate-lyase_domain"/>
</dbReference>
<keyword evidence="3 5" id="KW-0460">Magnesium</keyword>
<feature type="binding site" evidence="5">
    <location>
        <position position="164"/>
    </location>
    <ligand>
        <name>Mg(2+)</name>
        <dbReference type="ChEBI" id="CHEBI:18420"/>
    </ligand>
</feature>
<evidence type="ECO:0000256" key="3">
    <source>
        <dbReference type="ARBA" id="ARBA00022842"/>
    </source>
</evidence>
<evidence type="ECO:0000256" key="2">
    <source>
        <dbReference type="ARBA" id="ARBA00022723"/>
    </source>
</evidence>
<keyword evidence="2 5" id="KW-0479">Metal-binding</keyword>
<dbReference type="InterPro" id="IPR011206">
    <property type="entry name" value="Citrate_lyase_beta/mcl1/mcl2"/>
</dbReference>
<dbReference type="STRING" id="370764.SAMN04489810_1459"/>
<dbReference type="RefSeq" id="WP_091488172.1">
    <property type="nucleotide sequence ID" value="NZ_LT629692.1"/>
</dbReference>
<dbReference type="OrthoDB" id="5172636at2"/>
<sequence length="304" mass="32607">MTTQATAYFRSMLYVPGDDDRKLAKADGCGADAVVLDLEDSVAPANRPGGRKKVRAFLDARPPEARSYQLWVRINALDESALDDLVAVVGGRPDGIVLPKIDGPPDIHQLSLYLDALETREAVPPGSIKICAVATETPAAVLKLHQFADAHLPRLVALNWGAEDLSAAVGASTNLDSSGRWALTYRWARSAVMLAAKAAGVQAIDTVYVDYRDTEGLIRASRESATEGFTGRVAIHPAQVGPINEVFMPSEHDVRLAQSIVDAFAGNEGVGVVGIDGKMFDIPHLKRAHLVLEKHARFSGDPAR</sequence>
<dbReference type="GO" id="GO:0000287">
    <property type="term" value="F:magnesium ion binding"/>
    <property type="evidence" value="ECO:0007669"/>
    <property type="project" value="TreeGrafter"/>
</dbReference>
<dbReference type="PIRSF" id="PIRSF015582">
    <property type="entry name" value="Cit_lyase_B"/>
    <property type="match status" value="1"/>
</dbReference>
<dbReference type="Pfam" id="PF03328">
    <property type="entry name" value="HpcH_HpaI"/>
    <property type="match status" value="1"/>
</dbReference>
<proteinExistence type="predicted"/>